<evidence type="ECO:0000313" key="6">
    <source>
        <dbReference type="Proteomes" id="UP000521199"/>
    </source>
</evidence>
<reference evidence="5 6" key="1">
    <citation type="submission" date="2020-08" db="EMBL/GenBank/DDBJ databases">
        <title>Genomic Encyclopedia of Type Strains, Phase IV (KMG-IV): sequencing the most valuable type-strain genomes for metagenomic binning, comparative biology and taxonomic classification.</title>
        <authorList>
            <person name="Goeker M."/>
        </authorList>
    </citation>
    <scope>NUCLEOTIDE SEQUENCE [LARGE SCALE GENOMIC DNA]</scope>
    <source>
        <strain evidence="5 6">DSM 24163</strain>
    </source>
</reference>
<dbReference type="SMART" id="SM00191">
    <property type="entry name" value="Int_alpha"/>
    <property type="match status" value="5"/>
</dbReference>
<comment type="caution">
    <text evidence="5">The sequence shown here is derived from an EMBL/GenBank/DDBJ whole genome shotgun (WGS) entry which is preliminary data.</text>
</comment>
<dbReference type="PROSITE" id="PS51257">
    <property type="entry name" value="PROKAR_LIPOPROTEIN"/>
    <property type="match status" value="1"/>
</dbReference>
<keyword evidence="3" id="KW-0325">Glycoprotein</keyword>
<dbReference type="Proteomes" id="UP000521199">
    <property type="component" value="Unassembled WGS sequence"/>
</dbReference>
<dbReference type="RefSeq" id="WP_183959292.1">
    <property type="nucleotide sequence ID" value="NZ_JACHHP010000001.1"/>
</dbReference>
<dbReference type="EMBL" id="JACHHP010000001">
    <property type="protein sequence ID" value="MBB5206892.1"/>
    <property type="molecule type" value="Genomic_DNA"/>
</dbReference>
<organism evidence="5 6">
    <name type="scientific">Chiayiivirga flava</name>
    <dbReference type="NCBI Taxonomy" id="659595"/>
    <lineage>
        <taxon>Bacteria</taxon>
        <taxon>Pseudomonadati</taxon>
        <taxon>Pseudomonadota</taxon>
        <taxon>Gammaproteobacteria</taxon>
        <taxon>Lysobacterales</taxon>
        <taxon>Lysobacteraceae</taxon>
        <taxon>Chiayiivirga</taxon>
    </lineage>
</organism>
<dbReference type="SUPFAM" id="SSF50965">
    <property type="entry name" value="Galactose oxidase, central domain"/>
    <property type="match status" value="1"/>
</dbReference>
<dbReference type="PANTHER" id="PTHR36220:SF1">
    <property type="entry name" value="GAMMA TUBULIN COMPLEX COMPONENT C-TERMINAL DOMAIN-CONTAINING PROTEIN"/>
    <property type="match status" value="1"/>
</dbReference>
<accession>A0A7W8D3N9</accession>
<protein>
    <recommendedName>
        <fullName evidence="7">Integrin</fullName>
    </recommendedName>
</protein>
<dbReference type="AlphaFoldDB" id="A0A7W8D3N9"/>
<dbReference type="InterPro" id="IPR013517">
    <property type="entry name" value="FG-GAP"/>
</dbReference>
<dbReference type="PANTHER" id="PTHR36220">
    <property type="entry name" value="UNNAMED PRODUCT"/>
    <property type="match status" value="1"/>
</dbReference>
<evidence type="ECO:0008006" key="7">
    <source>
        <dbReference type="Google" id="ProtNLM"/>
    </source>
</evidence>
<keyword evidence="6" id="KW-1185">Reference proteome</keyword>
<proteinExistence type="predicted"/>
<evidence type="ECO:0000256" key="1">
    <source>
        <dbReference type="ARBA" id="ARBA00022729"/>
    </source>
</evidence>
<feature type="signal peptide" evidence="4">
    <location>
        <begin position="1"/>
        <end position="28"/>
    </location>
</feature>
<evidence type="ECO:0000256" key="3">
    <source>
        <dbReference type="ARBA" id="ARBA00023180"/>
    </source>
</evidence>
<dbReference type="Gene3D" id="2.130.10.130">
    <property type="entry name" value="Integrin alpha, N-terminal"/>
    <property type="match status" value="2"/>
</dbReference>
<keyword evidence="2" id="KW-0677">Repeat</keyword>
<feature type="chain" id="PRO_5030913264" description="Integrin" evidence="4">
    <location>
        <begin position="29"/>
        <end position="415"/>
    </location>
</feature>
<evidence type="ECO:0000313" key="5">
    <source>
        <dbReference type="EMBL" id="MBB5206892.1"/>
    </source>
</evidence>
<gene>
    <name evidence="5" type="ORF">HNQ52_000408</name>
</gene>
<dbReference type="Pfam" id="PF14312">
    <property type="entry name" value="FG-GAP_2"/>
    <property type="match status" value="2"/>
</dbReference>
<keyword evidence="1 4" id="KW-0732">Signal</keyword>
<dbReference type="InterPro" id="IPR011043">
    <property type="entry name" value="Gal_Oxase/kelch_b-propeller"/>
</dbReference>
<sequence length="415" mass="41773">MPRSLSSRPRARALHGLLWLGIACGTAAAVEPLRAPASEATGDAGYAVAVAGGWVAVGIPGDDDGAGAVDLFDCRTARCVATQRLHSADPDPERRFGAALALDATTLAVGEPGDGRGAAEVFVRSGDIWSRQARLSAFDGDNDDAFGIALALDGDTLLVGAAGAEQAQGAAYAFERSGGTWMQAARIDSGDGERGDRFGTSVALHGDTALVGAPLRTAAAPGTAHGAAYVFTRGGGTWKELQTLQSTTPLAGETFGWSVALGSAHAAVGAPRADAQRGAIDVFAGTPGAMVWAQRLDDAGALPGQRLGWSLALAGDTLVGGAPFAGTDAAAHCGRALRFVRDGSAWSAAPLADGQPAATELAGWSVASNGVDTIIGAPAYARPGQPHAGIARRLGGDLALFSDDYEQPDPACGAP</sequence>
<evidence type="ECO:0000256" key="2">
    <source>
        <dbReference type="ARBA" id="ARBA00022737"/>
    </source>
</evidence>
<dbReference type="InterPro" id="IPR028994">
    <property type="entry name" value="Integrin_alpha_N"/>
</dbReference>
<dbReference type="InterPro" id="IPR013519">
    <property type="entry name" value="Int_alpha_beta-p"/>
</dbReference>
<evidence type="ECO:0000256" key="4">
    <source>
        <dbReference type="SAM" id="SignalP"/>
    </source>
</evidence>
<name>A0A7W8D3N9_9GAMM</name>